<comment type="similarity">
    <text evidence="1">Belongs to the peptidase C1 family.</text>
</comment>
<evidence type="ECO:0000259" key="8">
    <source>
        <dbReference type="SMART" id="SM00848"/>
    </source>
</evidence>
<dbReference type="PROSITE" id="PS00139">
    <property type="entry name" value="THIOL_PROTEASE_CYS"/>
    <property type="match status" value="1"/>
</dbReference>
<dbReference type="EnsemblMetazoa" id="G9707.1">
    <property type="protein sequence ID" value="G9707.1:cds"/>
    <property type="gene ID" value="G9707"/>
</dbReference>
<accession>A0A8W8P337</accession>
<dbReference type="SUPFAM" id="SSF54001">
    <property type="entry name" value="Cysteine proteinases"/>
    <property type="match status" value="1"/>
</dbReference>
<dbReference type="GO" id="GO:0008234">
    <property type="term" value="F:cysteine-type peptidase activity"/>
    <property type="evidence" value="ECO:0007669"/>
    <property type="project" value="UniProtKB-KW"/>
</dbReference>
<dbReference type="GO" id="GO:0006508">
    <property type="term" value="P:proteolysis"/>
    <property type="evidence" value="ECO:0007669"/>
    <property type="project" value="UniProtKB-KW"/>
</dbReference>
<feature type="domain" description="Peptidase C1A papain C-terminal" evidence="7">
    <location>
        <begin position="146"/>
        <end position="361"/>
    </location>
</feature>
<dbReference type="InterPro" id="IPR013201">
    <property type="entry name" value="Prot_inhib_I29"/>
</dbReference>
<dbReference type="InterPro" id="IPR038765">
    <property type="entry name" value="Papain-like_cys_pep_sf"/>
</dbReference>
<dbReference type="CDD" id="cd02248">
    <property type="entry name" value="Peptidase_C1A"/>
    <property type="match status" value="1"/>
</dbReference>
<organism evidence="9 10">
    <name type="scientific">Magallana gigas</name>
    <name type="common">Pacific oyster</name>
    <name type="synonym">Crassostrea gigas</name>
    <dbReference type="NCBI Taxonomy" id="29159"/>
    <lineage>
        <taxon>Eukaryota</taxon>
        <taxon>Metazoa</taxon>
        <taxon>Spiralia</taxon>
        <taxon>Lophotrochozoa</taxon>
        <taxon>Mollusca</taxon>
        <taxon>Bivalvia</taxon>
        <taxon>Autobranchia</taxon>
        <taxon>Pteriomorphia</taxon>
        <taxon>Ostreida</taxon>
        <taxon>Ostreoidea</taxon>
        <taxon>Ostreidae</taxon>
        <taxon>Magallana</taxon>
    </lineage>
</organism>
<evidence type="ECO:0000256" key="4">
    <source>
        <dbReference type="ARBA" id="ARBA00022807"/>
    </source>
</evidence>
<name>A0A8W8P337_MAGGI</name>
<dbReference type="AlphaFoldDB" id="A0A8W8P337"/>
<dbReference type="Proteomes" id="UP000005408">
    <property type="component" value="Unassembled WGS sequence"/>
</dbReference>
<evidence type="ECO:0000256" key="1">
    <source>
        <dbReference type="ARBA" id="ARBA00008455"/>
    </source>
</evidence>
<feature type="domain" description="Cathepsin propeptide inhibitor" evidence="8">
    <location>
        <begin position="59"/>
        <end position="118"/>
    </location>
</feature>
<evidence type="ECO:0000256" key="6">
    <source>
        <dbReference type="ARBA" id="ARBA00023157"/>
    </source>
</evidence>
<keyword evidence="3" id="KW-0378">Hydrolase</keyword>
<keyword evidence="2" id="KW-0645">Protease</keyword>
<dbReference type="FunFam" id="3.90.70.10:FF:000006">
    <property type="entry name" value="Cathepsin S"/>
    <property type="match status" value="1"/>
</dbReference>
<protein>
    <recommendedName>
        <fullName evidence="11">Cathepsin L</fullName>
    </recommendedName>
</protein>
<dbReference type="PROSITE" id="PS00639">
    <property type="entry name" value="THIOL_PROTEASE_HIS"/>
    <property type="match status" value="1"/>
</dbReference>
<dbReference type="InterPro" id="IPR000668">
    <property type="entry name" value="Peptidase_C1A_C"/>
</dbReference>
<dbReference type="InterPro" id="IPR025660">
    <property type="entry name" value="Pept_his_AS"/>
</dbReference>
<evidence type="ECO:0000256" key="3">
    <source>
        <dbReference type="ARBA" id="ARBA00022801"/>
    </source>
</evidence>
<dbReference type="PRINTS" id="PR00705">
    <property type="entry name" value="PAPAIN"/>
</dbReference>
<dbReference type="SMART" id="SM00645">
    <property type="entry name" value="Pept_C1"/>
    <property type="match status" value="1"/>
</dbReference>
<dbReference type="SMART" id="SM00848">
    <property type="entry name" value="Inhibitor_I29"/>
    <property type="match status" value="1"/>
</dbReference>
<evidence type="ECO:0008006" key="11">
    <source>
        <dbReference type="Google" id="ProtNLM"/>
    </source>
</evidence>
<dbReference type="Pfam" id="PF08246">
    <property type="entry name" value="Inhibitor_I29"/>
    <property type="match status" value="1"/>
</dbReference>
<evidence type="ECO:0000313" key="9">
    <source>
        <dbReference type="EnsemblMetazoa" id="G9707.1:cds"/>
    </source>
</evidence>
<dbReference type="Gene3D" id="3.90.70.10">
    <property type="entry name" value="Cysteine proteinases"/>
    <property type="match status" value="1"/>
</dbReference>
<dbReference type="PROSITE" id="PS00640">
    <property type="entry name" value="THIOL_PROTEASE_ASN"/>
    <property type="match status" value="1"/>
</dbReference>
<keyword evidence="4" id="KW-0788">Thiol protease</keyword>
<reference evidence="9" key="1">
    <citation type="submission" date="2022-08" db="UniProtKB">
        <authorList>
            <consortium name="EnsemblMetazoa"/>
        </authorList>
    </citation>
    <scope>IDENTIFICATION</scope>
    <source>
        <strain evidence="9">05x7-T-G4-1.051#20</strain>
    </source>
</reference>
<evidence type="ECO:0000256" key="2">
    <source>
        <dbReference type="ARBA" id="ARBA00022670"/>
    </source>
</evidence>
<dbReference type="PANTHER" id="PTHR12411">
    <property type="entry name" value="CYSTEINE PROTEASE FAMILY C1-RELATED"/>
    <property type="match status" value="1"/>
</dbReference>
<evidence type="ECO:0000259" key="7">
    <source>
        <dbReference type="SMART" id="SM00645"/>
    </source>
</evidence>
<keyword evidence="5" id="KW-0865">Zymogen</keyword>
<dbReference type="InterPro" id="IPR000169">
    <property type="entry name" value="Pept_cys_AS"/>
</dbReference>
<proteinExistence type="inferred from homology"/>
<dbReference type="InterPro" id="IPR039417">
    <property type="entry name" value="Peptidase_C1A_papain-like"/>
</dbReference>
<evidence type="ECO:0000313" key="10">
    <source>
        <dbReference type="Proteomes" id="UP000005408"/>
    </source>
</evidence>
<dbReference type="Pfam" id="PF00112">
    <property type="entry name" value="Peptidase_C1"/>
    <property type="match status" value="1"/>
</dbReference>
<sequence length="362" mass="40811">MHFRNRGVLQPKFPLIREIRRVSELFYPQTKMNTLIVVASLCVAAFASPILNKDLDGDWVLYKQTHKKTYSQDEEQMRRLIWEDNVNYIQKHNLAADRGEHTYWLGQNEYADMTIFEFRAIMNGYKMSANRTKGDLYMSPSNIGDLPDSVDWRKEGYVTDIKNQGHCGSCWSFSATGSLEGQHFKASKKLVSLSEQNLVDCSKKEGNHGCQGGLMDNAFRYIESNKGIDTEESYPYTAKNGFCHFKAENVGATDTGYVDIPHMQEDKLQEAVATVGPISVAIDAGHKSFQLYREGVYSEPACSSSKLDHGVLAVGYGTESGDDYWLVKNSWGTSWGMQGYVMMARNKHNMCGIATQASYPKV</sequence>
<evidence type="ECO:0000256" key="5">
    <source>
        <dbReference type="ARBA" id="ARBA00023145"/>
    </source>
</evidence>
<dbReference type="InterPro" id="IPR025661">
    <property type="entry name" value="Pept_asp_AS"/>
</dbReference>
<keyword evidence="10" id="KW-1185">Reference proteome</keyword>
<dbReference type="InterPro" id="IPR013128">
    <property type="entry name" value="Peptidase_C1A"/>
</dbReference>
<keyword evidence="6" id="KW-1015">Disulfide bond</keyword>